<protein>
    <recommendedName>
        <fullName evidence="7">4-hydroxy-3-methylbut-2-en-1-yl diphosphate synthase (flavodoxin)</fullName>
        <ecNumber evidence="7">1.17.7.3</ecNumber>
    </recommendedName>
    <alternativeName>
        <fullName evidence="7">1-hydroxy-2-methyl-2-(E)-butenyl 4-diphosphate synthase</fullName>
    </alternativeName>
</protein>
<reference evidence="10" key="2">
    <citation type="journal article" date="2021" name="PeerJ">
        <title>Extensive microbial diversity within the chicken gut microbiome revealed by metagenomics and culture.</title>
        <authorList>
            <person name="Gilroy R."/>
            <person name="Ravi A."/>
            <person name="Getino M."/>
            <person name="Pursley I."/>
            <person name="Horton D.L."/>
            <person name="Alikhan N.F."/>
            <person name="Baker D."/>
            <person name="Gharbi K."/>
            <person name="Hall N."/>
            <person name="Watson M."/>
            <person name="Adriaenssens E.M."/>
            <person name="Foster-Nyarko E."/>
            <person name="Jarju S."/>
            <person name="Secka A."/>
            <person name="Antonio M."/>
            <person name="Oren A."/>
            <person name="Chaudhuri R.R."/>
            <person name="La Ragione R."/>
            <person name="Hildebrand F."/>
            <person name="Pallen M.J."/>
        </authorList>
    </citation>
    <scope>NUCLEOTIDE SEQUENCE</scope>
    <source>
        <strain evidence="10">2478</strain>
    </source>
</reference>
<evidence type="ECO:0000256" key="7">
    <source>
        <dbReference type="HAMAP-Rule" id="MF_00159"/>
    </source>
</evidence>
<feature type="domain" description="IspG C-terminal" evidence="9">
    <location>
        <begin position="353"/>
        <end position="440"/>
    </location>
</feature>
<name>A0A9D9NLS5_9BACT</name>
<dbReference type="GO" id="GO:0005506">
    <property type="term" value="F:iron ion binding"/>
    <property type="evidence" value="ECO:0007669"/>
    <property type="project" value="InterPro"/>
</dbReference>
<comment type="caution">
    <text evidence="10">The sequence shown here is derived from an EMBL/GenBank/DDBJ whole genome shotgun (WGS) entry which is preliminary data.</text>
</comment>
<dbReference type="PANTHER" id="PTHR30454:SF0">
    <property type="entry name" value="4-HYDROXY-3-METHYLBUT-2-EN-1-YL DIPHOSPHATE SYNTHASE (FERREDOXIN), CHLOROPLASTIC"/>
    <property type="match status" value="1"/>
</dbReference>
<dbReference type="SUPFAM" id="SSF51717">
    <property type="entry name" value="Dihydropteroate synthetase-like"/>
    <property type="match status" value="1"/>
</dbReference>
<dbReference type="GO" id="GO:0051539">
    <property type="term" value="F:4 iron, 4 sulfur cluster binding"/>
    <property type="evidence" value="ECO:0007669"/>
    <property type="project" value="UniProtKB-UniRule"/>
</dbReference>
<dbReference type="GO" id="GO:0046429">
    <property type="term" value="F:4-hydroxy-3-methylbut-2-en-1-yl diphosphate synthase activity (ferredoxin)"/>
    <property type="evidence" value="ECO:0007669"/>
    <property type="project" value="UniProtKB-UniRule"/>
</dbReference>
<evidence type="ECO:0000313" key="10">
    <source>
        <dbReference type="EMBL" id="MBO8478160.1"/>
    </source>
</evidence>
<evidence type="ECO:0000259" key="9">
    <source>
        <dbReference type="Pfam" id="PF26540"/>
    </source>
</evidence>
<evidence type="ECO:0000256" key="3">
    <source>
        <dbReference type="ARBA" id="ARBA00023002"/>
    </source>
</evidence>
<dbReference type="Pfam" id="PF26540">
    <property type="entry name" value="GcpE_C"/>
    <property type="match status" value="1"/>
</dbReference>
<organism evidence="10 11">
    <name type="scientific">Candidatus Cryptobacteroides excrementipullorum</name>
    <dbReference type="NCBI Taxonomy" id="2840761"/>
    <lineage>
        <taxon>Bacteria</taxon>
        <taxon>Pseudomonadati</taxon>
        <taxon>Bacteroidota</taxon>
        <taxon>Bacteroidia</taxon>
        <taxon>Bacteroidales</taxon>
        <taxon>Candidatus Cryptobacteroides</taxon>
    </lineage>
</organism>
<evidence type="ECO:0000256" key="6">
    <source>
        <dbReference type="ARBA" id="ARBA00023229"/>
    </source>
</evidence>
<comment type="function">
    <text evidence="7">Converts 2C-methyl-D-erythritol 2,4-cyclodiphosphate (ME-2,4cPP) into 1-hydroxy-2-methyl-2-(E)-butenyl 4-diphosphate.</text>
</comment>
<keyword evidence="1 7" id="KW-0004">4Fe-4S</keyword>
<dbReference type="GO" id="GO:0019288">
    <property type="term" value="P:isopentenyl diphosphate biosynthetic process, methylerythritol 4-phosphate pathway"/>
    <property type="evidence" value="ECO:0007669"/>
    <property type="project" value="UniProtKB-UniRule"/>
</dbReference>
<feature type="binding site" evidence="7">
    <location>
        <position position="357"/>
    </location>
    <ligand>
        <name>[4Fe-4S] cluster</name>
        <dbReference type="ChEBI" id="CHEBI:49883"/>
    </ligand>
</feature>
<dbReference type="InterPro" id="IPR011005">
    <property type="entry name" value="Dihydropteroate_synth-like_sf"/>
</dbReference>
<accession>A0A9D9NLS5</accession>
<keyword evidence="6 7" id="KW-0414">Isoprene biosynthesis</keyword>
<dbReference type="InterPro" id="IPR058579">
    <property type="entry name" value="IspG_C"/>
</dbReference>
<feature type="binding site" evidence="7">
    <location>
        <position position="360"/>
    </location>
    <ligand>
        <name>[4Fe-4S] cluster</name>
        <dbReference type="ChEBI" id="CHEBI:49883"/>
    </ligand>
</feature>
<dbReference type="HAMAP" id="MF_00159">
    <property type="entry name" value="IspG"/>
    <property type="match status" value="1"/>
</dbReference>
<evidence type="ECO:0000256" key="4">
    <source>
        <dbReference type="ARBA" id="ARBA00023004"/>
    </source>
</evidence>
<keyword evidence="2 7" id="KW-0479">Metal-binding</keyword>
<dbReference type="EC" id="1.17.7.3" evidence="7"/>
<dbReference type="InterPro" id="IPR004588">
    <property type="entry name" value="IspG_bac-typ"/>
</dbReference>
<feature type="binding site" evidence="7">
    <location>
        <position position="398"/>
    </location>
    <ligand>
        <name>[4Fe-4S] cluster</name>
        <dbReference type="ChEBI" id="CHEBI:49883"/>
    </ligand>
</feature>
<dbReference type="Pfam" id="PF04551">
    <property type="entry name" value="GcpE"/>
    <property type="match status" value="1"/>
</dbReference>
<comment type="cofactor">
    <cofactor evidence="7">
        <name>[4Fe-4S] cluster</name>
        <dbReference type="ChEBI" id="CHEBI:49883"/>
    </cofactor>
    <text evidence="7">Binds 1 [4Fe-4S] cluster.</text>
</comment>
<dbReference type="Gene3D" id="3.30.413.10">
    <property type="entry name" value="Sulfite Reductase Hemoprotein, domain 1"/>
    <property type="match status" value="1"/>
</dbReference>
<dbReference type="Proteomes" id="UP000823771">
    <property type="component" value="Unassembled WGS sequence"/>
</dbReference>
<dbReference type="SUPFAM" id="SSF56014">
    <property type="entry name" value="Nitrite and sulphite reductase 4Fe-4S domain-like"/>
    <property type="match status" value="1"/>
</dbReference>
<dbReference type="EMBL" id="JADILZ010000041">
    <property type="protein sequence ID" value="MBO8478160.1"/>
    <property type="molecule type" value="Genomic_DNA"/>
</dbReference>
<gene>
    <name evidence="7 10" type="primary">ispG</name>
    <name evidence="10" type="ORF">IAB80_04670</name>
</gene>
<feature type="binding site" evidence="7">
    <location>
        <position position="391"/>
    </location>
    <ligand>
        <name>[4Fe-4S] cluster</name>
        <dbReference type="ChEBI" id="CHEBI:49883"/>
    </ligand>
</feature>
<sequence>MKIITAKAGNVMIGADCPIVVQSMCNTHTADVRASIAQCRALHEAGAQLIRLTVPGHREVEALREIKAALRAEGITTPLVADVHFSSEIAIEAAGIVEKVRINPGNFHRDHAQAQAQFARLVEVCRQNGTAIRIGLNHGSLGPRITGLYGNTPFAMKEAAMEWIDMCISHNFYNIVVSLKSSNTVVMVEAYRLLYKAMEERGVLFPLHVGVTEAGNGDSGRIKSAAGISALLSEGIGNTIRVSLTEDPVNEIPVAKYLADRYDHRLHSSMVSLNLEDNVAIATYRSPSRERLMLDMTCDFGKMLLDRKIDDVKIQGTFTGSDGKEEDIVQSGLSAYLCDELLQAARRKFYRPEYIACPGCGRTMYNLEETFNEVKRRTAHLKGMVIAVMGCIVNGPGEMADADWGYVGEGDHKVSIYKGKTPVMRHVPETEAIDCLLELIGKDSSYGV</sequence>
<evidence type="ECO:0000256" key="2">
    <source>
        <dbReference type="ARBA" id="ARBA00022723"/>
    </source>
</evidence>
<dbReference type="GO" id="GO:0141197">
    <property type="term" value="F:4-hydroxy-3-methylbut-2-enyl-diphosphate synthase activity (flavodoxin)"/>
    <property type="evidence" value="ECO:0007669"/>
    <property type="project" value="UniProtKB-EC"/>
</dbReference>
<evidence type="ECO:0000256" key="5">
    <source>
        <dbReference type="ARBA" id="ARBA00023014"/>
    </source>
</evidence>
<evidence type="ECO:0000259" key="8">
    <source>
        <dbReference type="Pfam" id="PF04551"/>
    </source>
</evidence>
<keyword evidence="3 7" id="KW-0560">Oxidoreductase</keyword>
<keyword evidence="4 7" id="KW-0408">Iron</keyword>
<comment type="pathway">
    <text evidence="7">Isoprenoid biosynthesis; isopentenyl diphosphate biosynthesis via DXP pathway; isopentenyl diphosphate from 1-deoxy-D-xylulose 5-phosphate: step 5/6.</text>
</comment>
<dbReference type="NCBIfam" id="TIGR00612">
    <property type="entry name" value="ispG_gcpE"/>
    <property type="match status" value="1"/>
</dbReference>
<proteinExistence type="inferred from homology"/>
<dbReference type="PIRSF" id="PIRSF037336">
    <property type="entry name" value="IspG_like"/>
    <property type="match status" value="1"/>
</dbReference>
<feature type="domain" description="IspG TIM-barrel" evidence="8">
    <location>
        <begin position="7"/>
        <end position="256"/>
    </location>
</feature>
<dbReference type="GO" id="GO:0016114">
    <property type="term" value="P:terpenoid biosynthetic process"/>
    <property type="evidence" value="ECO:0007669"/>
    <property type="project" value="InterPro"/>
</dbReference>
<dbReference type="AlphaFoldDB" id="A0A9D9NLS5"/>
<dbReference type="InterPro" id="IPR017178">
    <property type="entry name" value="IspG_atypical"/>
</dbReference>
<evidence type="ECO:0000256" key="1">
    <source>
        <dbReference type="ARBA" id="ARBA00022485"/>
    </source>
</evidence>
<reference evidence="10" key="1">
    <citation type="submission" date="2020-10" db="EMBL/GenBank/DDBJ databases">
        <authorList>
            <person name="Gilroy R."/>
        </authorList>
    </citation>
    <scope>NUCLEOTIDE SEQUENCE</scope>
    <source>
        <strain evidence="10">2478</strain>
    </source>
</reference>
<dbReference type="PANTHER" id="PTHR30454">
    <property type="entry name" value="4-HYDROXY-3-METHYLBUT-2-EN-1-YL DIPHOSPHATE SYNTHASE"/>
    <property type="match status" value="1"/>
</dbReference>
<comment type="similarity">
    <text evidence="7">Belongs to the IspG family.</text>
</comment>
<evidence type="ECO:0000313" key="11">
    <source>
        <dbReference type="Proteomes" id="UP000823771"/>
    </source>
</evidence>
<dbReference type="InterPro" id="IPR045854">
    <property type="entry name" value="NO2/SO3_Rdtase_4Fe4S_sf"/>
</dbReference>
<dbReference type="Gene3D" id="3.20.20.20">
    <property type="entry name" value="Dihydropteroate synthase-like"/>
    <property type="match status" value="1"/>
</dbReference>
<keyword evidence="5 7" id="KW-0411">Iron-sulfur</keyword>
<dbReference type="InterPro" id="IPR058578">
    <property type="entry name" value="IspG_TIM"/>
</dbReference>
<comment type="catalytic activity">
    <reaction evidence="7">
        <text>(2E)-4-hydroxy-3-methylbut-2-enyl diphosphate + oxidized [flavodoxin] + H2O + 2 H(+) = 2-C-methyl-D-erythritol 2,4-cyclic diphosphate + reduced [flavodoxin]</text>
        <dbReference type="Rhea" id="RHEA:43604"/>
        <dbReference type="Rhea" id="RHEA-COMP:10622"/>
        <dbReference type="Rhea" id="RHEA-COMP:10623"/>
        <dbReference type="ChEBI" id="CHEBI:15377"/>
        <dbReference type="ChEBI" id="CHEBI:15378"/>
        <dbReference type="ChEBI" id="CHEBI:57618"/>
        <dbReference type="ChEBI" id="CHEBI:58210"/>
        <dbReference type="ChEBI" id="CHEBI:58483"/>
        <dbReference type="ChEBI" id="CHEBI:128753"/>
        <dbReference type="EC" id="1.17.7.3"/>
    </reaction>
</comment>